<protein>
    <recommendedName>
        <fullName evidence="1">Nucleotide-diphospho-sugar transferase domain-containing protein</fullName>
    </recommendedName>
</protein>
<dbReference type="Pfam" id="PF03407">
    <property type="entry name" value="Nucleotid_trans"/>
    <property type="match status" value="1"/>
</dbReference>
<evidence type="ECO:0000259" key="1">
    <source>
        <dbReference type="Pfam" id="PF03407"/>
    </source>
</evidence>
<dbReference type="RefSeq" id="WP_213097049.1">
    <property type="nucleotide sequence ID" value="NZ_JAGYPH010000001.1"/>
</dbReference>
<comment type="caution">
    <text evidence="2">The sequence shown here is derived from an EMBL/GenBank/DDBJ whole genome shotgun (WGS) entry which is preliminary data.</text>
</comment>
<accession>A0A942UNR5</accession>
<dbReference type="EMBL" id="JAGYPN010000001">
    <property type="protein sequence ID" value="MBS4222078.1"/>
    <property type="molecule type" value="Genomic_DNA"/>
</dbReference>
<dbReference type="Gene3D" id="3.90.550.10">
    <property type="entry name" value="Spore Coat Polysaccharide Biosynthesis Protein SpsA, Chain A"/>
    <property type="match status" value="1"/>
</dbReference>
<dbReference type="Proteomes" id="UP000676456">
    <property type="component" value="Unassembled WGS sequence"/>
</dbReference>
<dbReference type="SUPFAM" id="SSF53448">
    <property type="entry name" value="Nucleotide-diphospho-sugar transferases"/>
    <property type="match status" value="1"/>
</dbReference>
<evidence type="ECO:0000313" key="2">
    <source>
        <dbReference type="EMBL" id="MBS4222078.1"/>
    </source>
</evidence>
<keyword evidence="3" id="KW-1185">Reference proteome</keyword>
<reference evidence="2 3" key="1">
    <citation type="submission" date="2021-05" db="EMBL/GenBank/DDBJ databases">
        <title>Novel Bacillus species.</title>
        <authorList>
            <person name="Liu G."/>
        </authorList>
    </citation>
    <scope>NUCLEOTIDE SEQUENCE [LARGE SCALE GENOMIC DNA]</scope>
    <source>
        <strain evidence="2 3">FJAT-49682</strain>
    </source>
</reference>
<dbReference type="InterPro" id="IPR029044">
    <property type="entry name" value="Nucleotide-diphossugar_trans"/>
</dbReference>
<organism evidence="2 3">
    <name type="scientific">Lederbergia citrea</name>
    <dbReference type="NCBI Taxonomy" id="2833581"/>
    <lineage>
        <taxon>Bacteria</taxon>
        <taxon>Bacillati</taxon>
        <taxon>Bacillota</taxon>
        <taxon>Bacilli</taxon>
        <taxon>Bacillales</taxon>
        <taxon>Bacillaceae</taxon>
        <taxon>Lederbergia</taxon>
    </lineage>
</organism>
<dbReference type="AlphaFoldDB" id="A0A942UNR5"/>
<feature type="domain" description="Nucleotide-diphospho-sugar transferase" evidence="1">
    <location>
        <begin position="64"/>
        <end position="182"/>
    </location>
</feature>
<name>A0A942UNR5_9BACI</name>
<sequence length="238" mass="28434">MIPAYDFSIKPNSNMVICCLATGKNHEDALEIMKPTVEYYGKLHKIDTLFFKEKLLPKEMAKKHKILLLYNLLKYYEIVMWMDSDTIFVNPEEDIRNELNTEHVVYMASYFGREPLFPNSGVIVVKRDPKTFEILEKVWTFKRKHGRGWWDQQAFLELLGFKNDYINILAYNGPTEYTPLIGNLHLKWNSRPNRKDVSKNPVIMHHCGLDWWVRLKRMKKSYQQFLKNIERNKTDREI</sequence>
<dbReference type="InterPro" id="IPR005069">
    <property type="entry name" value="Nucl-diP-sugar_transferase"/>
</dbReference>
<gene>
    <name evidence="2" type="ORF">KHA91_04825</name>
</gene>
<evidence type="ECO:0000313" key="3">
    <source>
        <dbReference type="Proteomes" id="UP000676456"/>
    </source>
</evidence>
<proteinExistence type="predicted"/>